<keyword evidence="4" id="KW-1185">Reference proteome</keyword>
<evidence type="ECO:0000313" key="3">
    <source>
        <dbReference type="EMBL" id="GBG07348.1"/>
    </source>
</evidence>
<feature type="domain" description="SLH" evidence="2">
    <location>
        <begin position="1354"/>
        <end position="1414"/>
    </location>
</feature>
<evidence type="ECO:0000259" key="2">
    <source>
        <dbReference type="PROSITE" id="PS51272"/>
    </source>
</evidence>
<feature type="domain" description="F5/8 type C" evidence="1">
    <location>
        <begin position="617"/>
        <end position="758"/>
    </location>
</feature>
<dbReference type="PROSITE" id="PS51272">
    <property type="entry name" value="SLH"/>
    <property type="match status" value="3"/>
</dbReference>
<dbReference type="Pfam" id="PF14307">
    <property type="entry name" value="Glyco_tran_WbsX"/>
    <property type="match status" value="1"/>
</dbReference>
<feature type="domain" description="SLH" evidence="2">
    <location>
        <begin position="1287"/>
        <end position="1350"/>
    </location>
</feature>
<dbReference type="InterPro" id="IPR032719">
    <property type="entry name" value="WbsX"/>
</dbReference>
<feature type="domain" description="F5/8 type C" evidence="1">
    <location>
        <begin position="1"/>
        <end position="156"/>
    </location>
</feature>
<dbReference type="Pfam" id="PF02368">
    <property type="entry name" value="Big_2"/>
    <property type="match status" value="1"/>
</dbReference>
<accession>A0A2R5EQQ5</accession>
<reference evidence="3 4" key="1">
    <citation type="submission" date="2017-08" db="EMBL/GenBank/DDBJ databases">
        <title>Substantial Increase in Enzyme Production by Combined Drug-Resistance Mutations in Paenibacillus agaridevorans.</title>
        <authorList>
            <person name="Tanaka Y."/>
            <person name="Funane K."/>
            <person name="Hosaka T."/>
            <person name="Shiwa Y."/>
            <person name="Fujita N."/>
            <person name="Miyazaki T."/>
            <person name="Yoshikawa H."/>
            <person name="Murakami K."/>
            <person name="Kasahara K."/>
            <person name="Inaoka T."/>
            <person name="Hiraga Y."/>
            <person name="Ochi K."/>
        </authorList>
    </citation>
    <scope>NUCLEOTIDE SEQUENCE [LARGE SCALE GENOMIC DNA]</scope>
    <source>
        <strain evidence="3 4">T-3040</strain>
    </source>
</reference>
<dbReference type="InterPro" id="IPR008964">
    <property type="entry name" value="Invasin/intimin_cell_adhesion"/>
</dbReference>
<dbReference type="EMBL" id="BDQX01000091">
    <property type="protein sequence ID" value="GBG07348.1"/>
    <property type="molecule type" value="Genomic_DNA"/>
</dbReference>
<dbReference type="Pfam" id="PF00395">
    <property type="entry name" value="SLH"/>
    <property type="match status" value="3"/>
</dbReference>
<dbReference type="InterPro" id="IPR003343">
    <property type="entry name" value="Big_2"/>
</dbReference>
<comment type="caution">
    <text evidence="3">The sequence shown here is derived from an EMBL/GenBank/DDBJ whole genome shotgun (WGS) entry which is preliminary data.</text>
</comment>
<dbReference type="Gene3D" id="3.20.20.80">
    <property type="entry name" value="Glycosidases"/>
    <property type="match status" value="1"/>
</dbReference>
<dbReference type="PROSITE" id="PS50022">
    <property type="entry name" value="FA58C_3"/>
    <property type="match status" value="3"/>
</dbReference>
<dbReference type="SUPFAM" id="SSF49373">
    <property type="entry name" value="Invasin/intimin cell-adhesion fragments"/>
    <property type="match status" value="1"/>
</dbReference>
<dbReference type="InterPro" id="IPR051465">
    <property type="entry name" value="Cell_Envelope_Struct_Comp"/>
</dbReference>
<dbReference type="Proteomes" id="UP000245202">
    <property type="component" value="Unassembled WGS sequence"/>
</dbReference>
<dbReference type="PANTHER" id="PTHR43308:SF5">
    <property type="entry name" value="S-LAYER PROTEIN _ PEPTIDOGLYCAN ENDO-BETA-N-ACETYLGLUCOSAMINIDASE"/>
    <property type="match status" value="1"/>
</dbReference>
<dbReference type="SMART" id="SM00635">
    <property type="entry name" value="BID_2"/>
    <property type="match status" value="1"/>
</dbReference>
<feature type="domain" description="SLH" evidence="2">
    <location>
        <begin position="1227"/>
        <end position="1286"/>
    </location>
</feature>
<proteinExistence type="predicted"/>
<evidence type="ECO:0000313" key="4">
    <source>
        <dbReference type="Proteomes" id="UP000245202"/>
    </source>
</evidence>
<name>A0A2R5EQQ5_9BACL</name>
<dbReference type="PANTHER" id="PTHR43308">
    <property type="entry name" value="OUTER MEMBRANE PROTEIN ALPHA-RELATED"/>
    <property type="match status" value="1"/>
</dbReference>
<dbReference type="Pfam" id="PF00754">
    <property type="entry name" value="F5_F8_type_C"/>
    <property type="match status" value="3"/>
</dbReference>
<dbReference type="InterPro" id="IPR008979">
    <property type="entry name" value="Galactose-bd-like_sf"/>
</dbReference>
<feature type="domain" description="F5/8 type C" evidence="1">
    <location>
        <begin position="853"/>
        <end position="996"/>
    </location>
</feature>
<gene>
    <name evidence="3" type="ORF">PAT3040_01896</name>
</gene>
<dbReference type="InterPro" id="IPR000421">
    <property type="entry name" value="FA58C"/>
</dbReference>
<dbReference type="InterPro" id="IPR001119">
    <property type="entry name" value="SLH_dom"/>
</dbReference>
<sequence>MGIIGLEENKVEASETINDEGGYANIALGSRADSSSHLGIHTAVKAVDGDLNTGWVAANATFPQTIILDLDAITTLGAVKQHFQTDTTWYYRIEGSNQNTPNNWSWSVLADRTQTGVSGSTIEEMVQGRYRFVKLVITGSGDGSPASSMEFEVKGESYVQPRDLVPTPVPVDTGDKIVVAQSCNLWGSRYFWESTNPVLYPERTPLMGYYDENYDVSTDWQIKMAVENGIDGLFSCWFRQKGNKGKAPVMSSFDGLTHSLANSAQHREYLKWAIQWENSNDSADGVSDINDFLDNVVPFWIEDYFSKSNYLKVEGKPIVSIYSLSKFISDVGGEENAKNAITQFRQAVAVAGYPGVILMTAENTNTTQSFAAAKEIGIDYIYSYHIPTFMDTYPTDANITSESYVQSHIESWNNFDINSEVPYIMTLSSGWDARPWGTAAPVWEIPPNLYEGLLDEAKTRMNAKSDGNLSGKLLFLDNWNEYAEGHYIAPTEKYGFDYLNAIRRIFSNATTEPDNLLPNKNQIPQLLTIKHATSLTVTTANGADTIPQPYGTLQMDYQAEPLGDDGFMSVKWEIYEMDGVTPTTKASIAGDGLLTAKSNGQVKVVVTDNGQPELKGEKIITISNQPENLARGKTVTASTYADYGAAGIYYPSNAVDGNMDSWWLVDGVQYPSWLQVDLGEPKALGTIIQYAAVPQTYKFKIEGSLDGENWVLMVDRSIVGVTGDKITEAVNGNYRYVKMTFLQANAWPSSKEFEIYGSTGEVIPENIPVTAIEVSSEGGTNEIKLNGQSLQMIADVLPANATNKAVAWSVWAEDGQSPTDVAFINDTGLLYPNKNGTVLVRAEAGDGSGVMGTVPVQITGQKVNLAYKKQATASEYTNYGGDAVFSPDLAVDGNPETRWLVDGVKYPSWLEVDLGEKYSLTHVYQWFADTDTKTYKYKIEGSANGSDWVTLVDRTNDGMQGPMITEEVEGIYRYVRMTLTDANAWPSSREFKVWGEALPPSEGETPTSVPGIQTNPTDVKLGNSGQQVTVTREKNDNNQTVVRLSVTADVLAQAFSLSKQSALVLEVKNTDPVVKVDIPASALLDAAEKWSDAGLLIKVADASYLLPTKIAKNIPRDTKITITITKLAEEMADAIKSRVAKMGSMQMLASPVDFRVEYDGKEVTEFSGNYISRTLSFAAASDISKVTAVWVDDDNGLHFMPSVISRKDDRFEITIYSPHNGIYTVIESERSFNDLVGHWAAEDVKLLANKLIVNGMTNKEFVPDASITRAQFAALLVRSLGLSTTVTDSKFSDVGEGTWYSGSVGAASKAGLIHGYEDGSFRPHDTITREQMAVMIARAIAFTGKTVNPAEFVLDPFADQGDISDWALESAAITRHANIMQGLSDSAFSPKEDATRAQAVAILKRMLQYLQFID</sequence>
<dbReference type="Gene3D" id="2.60.40.1080">
    <property type="match status" value="1"/>
</dbReference>
<dbReference type="Gene3D" id="2.60.120.260">
    <property type="entry name" value="Galactose-binding domain-like"/>
    <property type="match status" value="3"/>
</dbReference>
<protein>
    <submittedName>
        <fullName evidence="3">Uncharacterized protein</fullName>
    </submittedName>
</protein>
<dbReference type="SUPFAM" id="SSF49785">
    <property type="entry name" value="Galactose-binding domain-like"/>
    <property type="match status" value="3"/>
</dbReference>
<evidence type="ECO:0000259" key="1">
    <source>
        <dbReference type="PROSITE" id="PS50022"/>
    </source>
</evidence>
<organism evidence="3 4">
    <name type="scientific">Paenibacillus agaridevorans</name>
    <dbReference type="NCBI Taxonomy" id="171404"/>
    <lineage>
        <taxon>Bacteria</taxon>
        <taxon>Bacillati</taxon>
        <taxon>Bacillota</taxon>
        <taxon>Bacilli</taxon>
        <taxon>Bacillales</taxon>
        <taxon>Paenibacillaceae</taxon>
        <taxon>Paenibacillus</taxon>
    </lineage>
</organism>